<keyword evidence="9" id="KW-1015">Disulfide bond</keyword>
<dbReference type="InterPro" id="IPR007110">
    <property type="entry name" value="Ig-like_dom"/>
</dbReference>
<dbReference type="SMART" id="SM00219">
    <property type="entry name" value="TyrKc"/>
    <property type="match status" value="1"/>
</dbReference>
<dbReference type="InterPro" id="IPR003598">
    <property type="entry name" value="Ig_sub2"/>
</dbReference>
<evidence type="ECO:0000256" key="5">
    <source>
        <dbReference type="ARBA" id="ARBA00022741"/>
    </source>
</evidence>
<keyword evidence="5 14" id="KW-0547">Nucleotide-binding</keyword>
<evidence type="ECO:0000256" key="15">
    <source>
        <dbReference type="SAM" id="MobiDB-lite"/>
    </source>
</evidence>
<dbReference type="SUPFAM" id="SSF48726">
    <property type="entry name" value="Immunoglobulin"/>
    <property type="match status" value="2"/>
</dbReference>
<proteinExistence type="predicted"/>
<dbReference type="InterPro" id="IPR000719">
    <property type="entry name" value="Prot_kinase_dom"/>
</dbReference>
<keyword evidence="10 20" id="KW-0675">Receptor</keyword>
<comment type="catalytic activity">
    <reaction evidence="13">
        <text>L-tyrosyl-[protein] + ATP = O-phospho-L-tyrosyl-[protein] + ADP + H(+)</text>
        <dbReference type="Rhea" id="RHEA:10596"/>
        <dbReference type="Rhea" id="RHEA-COMP:10136"/>
        <dbReference type="Rhea" id="RHEA-COMP:20101"/>
        <dbReference type="ChEBI" id="CHEBI:15378"/>
        <dbReference type="ChEBI" id="CHEBI:30616"/>
        <dbReference type="ChEBI" id="CHEBI:46858"/>
        <dbReference type="ChEBI" id="CHEBI:61978"/>
        <dbReference type="ChEBI" id="CHEBI:456216"/>
        <dbReference type="EC" id="2.7.10.1"/>
    </reaction>
</comment>
<evidence type="ECO:0000256" key="12">
    <source>
        <dbReference type="ARBA" id="ARBA00023319"/>
    </source>
</evidence>
<keyword evidence="8 16" id="KW-0472">Membrane</keyword>
<dbReference type="GeneID" id="101860439"/>
<dbReference type="Pfam" id="PF07714">
    <property type="entry name" value="PK_Tyr_Ser-Thr"/>
    <property type="match status" value="1"/>
</dbReference>
<dbReference type="PROSITE" id="PS00107">
    <property type="entry name" value="PROTEIN_KINASE_ATP"/>
    <property type="match status" value="1"/>
</dbReference>
<dbReference type="InterPro" id="IPR036179">
    <property type="entry name" value="Ig-like_dom_sf"/>
</dbReference>
<evidence type="ECO:0000256" key="9">
    <source>
        <dbReference type="ARBA" id="ARBA00023157"/>
    </source>
</evidence>
<sequence>MNTIGATQRDRNLGKNSFKASTPLRPPFQQTSPTSAAPMMVITSGQCTAQMTCVQALLRLTISCLLLTAAAAGPLGTVSRRGDKSAVVREESRRSSIQWASRMPVEVINRTVTSAEELYCGVEPTPGNMDFYKQNIDISWFKNDGPVPKDKRIKRLGYSLKIFDLQASDSGNYTCVVKTDRDQLQWKFFLRVSYVPGSAPIIVEKPTNQTVRLGSRAVFMCKPVTSLGTVQMMWVKHHFVNGSWGHGPLDKDDPHLTILRPWNSQHAPLVIKKVTKEDEGWYTCALKNKIGITYEAAYLNVTLAPKEKAKDSSLDPYIFIIIGSIIGFVILLIVIIISVTCFCYKKKKLKMKQYQLYHKPDGLATQPLVKSRRISSRSSTSSYPSVASSSSRLSVPVDEAFEFPRNRLTVQETIGEGAFGIVKRAIAYGIGRVPKATQVAVKSLREDVTYQDQYEFMKEAEVMKSVKRMGSHINIVNFLGCCTQGAGPLYVIVEYAKKGNLRNYLMSFRSQENSLVTWREDLELCMLSSGNTLDGNYDKDTLSQRMLLSFSHQVARGMEFLASHKCIHRDLAARNILVTEDNVLKIADFGLARNGEYYKKKSRGQIPVKWMPPEALFDMKYTEKSDVWSYGVLMWEIFTLGGMPYPTIPQEDLYGKLMEGYRMEKPPFATDSLYDTMRRCWNHYPDDRPDFSLLVLIMERQLVRVANGGYIEVLATDES</sequence>
<evidence type="ECO:0000256" key="3">
    <source>
        <dbReference type="ARBA" id="ARBA00022692"/>
    </source>
</evidence>
<feature type="transmembrane region" description="Helical" evidence="16">
    <location>
        <begin position="317"/>
        <end position="344"/>
    </location>
</feature>
<dbReference type="PANTHER" id="PTHR24416:SF550">
    <property type="entry name" value="FIBROBLAST GROWTH FACTOR RECEPTOR HOMOLOG 1-RELATED"/>
    <property type="match status" value="1"/>
</dbReference>
<evidence type="ECO:0000256" key="11">
    <source>
        <dbReference type="ARBA" id="ARBA00023180"/>
    </source>
</evidence>
<evidence type="ECO:0000256" key="7">
    <source>
        <dbReference type="ARBA" id="ARBA00022989"/>
    </source>
</evidence>
<keyword evidence="11" id="KW-0325">Glycoprotein</keyword>
<dbReference type="InterPro" id="IPR013098">
    <property type="entry name" value="Ig_I-set"/>
</dbReference>
<dbReference type="InterPro" id="IPR020635">
    <property type="entry name" value="Tyr_kinase_cat_dom"/>
</dbReference>
<feature type="region of interest" description="Disordered" evidence="15">
    <location>
        <begin position="1"/>
        <end position="34"/>
    </location>
</feature>
<dbReference type="InterPro" id="IPR011009">
    <property type="entry name" value="Kinase-like_dom_sf"/>
</dbReference>
<dbReference type="SMART" id="SM00409">
    <property type="entry name" value="IG"/>
    <property type="match status" value="2"/>
</dbReference>
<dbReference type="Pfam" id="PF07679">
    <property type="entry name" value="I-set"/>
    <property type="match status" value="2"/>
</dbReference>
<dbReference type="PROSITE" id="PS00109">
    <property type="entry name" value="PROTEIN_KINASE_TYR"/>
    <property type="match status" value="1"/>
</dbReference>
<feature type="binding site" evidence="14">
    <location>
        <position position="442"/>
    </location>
    <ligand>
        <name>ATP</name>
        <dbReference type="ChEBI" id="CHEBI:30616"/>
    </ligand>
</feature>
<dbReference type="RefSeq" id="XP_035827784.1">
    <property type="nucleotide sequence ID" value="XM_035971891.1"/>
</dbReference>
<dbReference type="PROSITE" id="PS50011">
    <property type="entry name" value="PROTEIN_KINASE_DOM"/>
    <property type="match status" value="1"/>
</dbReference>
<keyword evidence="3 16" id="KW-0812">Transmembrane</keyword>
<dbReference type="Gene3D" id="2.60.40.10">
    <property type="entry name" value="Immunoglobulins"/>
    <property type="match status" value="2"/>
</dbReference>
<dbReference type="SUPFAM" id="SSF56112">
    <property type="entry name" value="Protein kinase-like (PK-like)"/>
    <property type="match status" value="1"/>
</dbReference>
<evidence type="ECO:0000313" key="20">
    <source>
        <dbReference type="RefSeq" id="XP_035827784.1"/>
    </source>
</evidence>
<reference evidence="20" key="1">
    <citation type="submission" date="2025-08" db="UniProtKB">
        <authorList>
            <consortium name="RefSeq"/>
        </authorList>
    </citation>
    <scope>IDENTIFICATION</scope>
</reference>
<evidence type="ECO:0000256" key="8">
    <source>
        <dbReference type="ARBA" id="ARBA00023136"/>
    </source>
</evidence>
<keyword evidence="19" id="KW-1185">Reference proteome</keyword>
<dbReference type="CDD" id="cd00096">
    <property type="entry name" value="Ig"/>
    <property type="match status" value="1"/>
</dbReference>
<gene>
    <name evidence="20" type="primary">LOC101860439</name>
</gene>
<name>A0ABM1VZE1_APLCA</name>
<accession>A0ABM1VZE1</accession>
<keyword evidence="12" id="KW-0393">Immunoglobulin domain</keyword>
<feature type="domain" description="Ig-like" evidence="18">
    <location>
        <begin position="104"/>
        <end position="185"/>
    </location>
</feature>
<evidence type="ECO:0000259" key="18">
    <source>
        <dbReference type="PROSITE" id="PS50835"/>
    </source>
</evidence>
<dbReference type="PROSITE" id="PS50835">
    <property type="entry name" value="IG_LIKE"/>
    <property type="match status" value="2"/>
</dbReference>
<evidence type="ECO:0000256" key="1">
    <source>
        <dbReference type="ARBA" id="ARBA00004167"/>
    </source>
</evidence>
<dbReference type="InterPro" id="IPR001245">
    <property type="entry name" value="Ser-Thr/Tyr_kinase_cat_dom"/>
</dbReference>
<evidence type="ECO:0000313" key="19">
    <source>
        <dbReference type="Proteomes" id="UP000694888"/>
    </source>
</evidence>
<dbReference type="InterPro" id="IPR008266">
    <property type="entry name" value="Tyr_kinase_AS"/>
</dbReference>
<dbReference type="Gene3D" id="3.30.200.20">
    <property type="entry name" value="Phosphorylase Kinase, domain 1"/>
    <property type="match status" value="1"/>
</dbReference>
<keyword evidence="6 14" id="KW-0067">ATP-binding</keyword>
<dbReference type="InterPro" id="IPR017441">
    <property type="entry name" value="Protein_kinase_ATP_BS"/>
</dbReference>
<evidence type="ECO:0000256" key="16">
    <source>
        <dbReference type="SAM" id="Phobius"/>
    </source>
</evidence>
<feature type="domain" description="Protein kinase" evidence="17">
    <location>
        <begin position="408"/>
        <end position="703"/>
    </location>
</feature>
<keyword evidence="7 16" id="KW-1133">Transmembrane helix</keyword>
<dbReference type="SMART" id="SM00408">
    <property type="entry name" value="IGc2"/>
    <property type="match status" value="2"/>
</dbReference>
<dbReference type="Proteomes" id="UP000694888">
    <property type="component" value="Unplaced"/>
</dbReference>
<evidence type="ECO:0000256" key="4">
    <source>
        <dbReference type="ARBA" id="ARBA00022729"/>
    </source>
</evidence>
<dbReference type="InterPro" id="IPR003599">
    <property type="entry name" value="Ig_sub"/>
</dbReference>
<dbReference type="InterPro" id="IPR050122">
    <property type="entry name" value="RTK"/>
</dbReference>
<organism evidence="19 20">
    <name type="scientific">Aplysia californica</name>
    <name type="common">California sea hare</name>
    <dbReference type="NCBI Taxonomy" id="6500"/>
    <lineage>
        <taxon>Eukaryota</taxon>
        <taxon>Metazoa</taxon>
        <taxon>Spiralia</taxon>
        <taxon>Lophotrochozoa</taxon>
        <taxon>Mollusca</taxon>
        <taxon>Gastropoda</taxon>
        <taxon>Heterobranchia</taxon>
        <taxon>Euthyneura</taxon>
        <taxon>Tectipleura</taxon>
        <taxon>Aplysiida</taxon>
        <taxon>Aplysioidea</taxon>
        <taxon>Aplysiidae</taxon>
        <taxon>Aplysia</taxon>
    </lineage>
</organism>
<evidence type="ECO:0000256" key="13">
    <source>
        <dbReference type="ARBA" id="ARBA00051243"/>
    </source>
</evidence>
<evidence type="ECO:0000256" key="6">
    <source>
        <dbReference type="ARBA" id="ARBA00022840"/>
    </source>
</evidence>
<dbReference type="EC" id="2.7.10.1" evidence="2"/>
<dbReference type="InterPro" id="IPR013783">
    <property type="entry name" value="Ig-like_fold"/>
</dbReference>
<dbReference type="Gene3D" id="1.10.510.10">
    <property type="entry name" value="Transferase(Phosphotransferase) domain 1"/>
    <property type="match status" value="1"/>
</dbReference>
<dbReference type="PRINTS" id="PR00109">
    <property type="entry name" value="TYRKINASE"/>
</dbReference>
<keyword evidence="4" id="KW-0732">Signal</keyword>
<protein>
    <recommendedName>
        <fullName evidence="2">receptor protein-tyrosine kinase</fullName>
        <ecNumber evidence="2">2.7.10.1</ecNumber>
    </recommendedName>
</protein>
<evidence type="ECO:0000256" key="2">
    <source>
        <dbReference type="ARBA" id="ARBA00011902"/>
    </source>
</evidence>
<evidence type="ECO:0000256" key="14">
    <source>
        <dbReference type="PROSITE-ProRule" id="PRU10141"/>
    </source>
</evidence>
<evidence type="ECO:0000259" key="17">
    <source>
        <dbReference type="PROSITE" id="PS50011"/>
    </source>
</evidence>
<feature type="domain" description="Ig-like" evidence="18">
    <location>
        <begin position="200"/>
        <end position="302"/>
    </location>
</feature>
<dbReference type="PANTHER" id="PTHR24416">
    <property type="entry name" value="TYROSINE-PROTEIN KINASE RECEPTOR"/>
    <property type="match status" value="1"/>
</dbReference>
<evidence type="ECO:0000256" key="10">
    <source>
        <dbReference type="ARBA" id="ARBA00023170"/>
    </source>
</evidence>
<comment type="subcellular location">
    <subcellularLocation>
        <location evidence="1">Membrane</location>
        <topology evidence="1">Single-pass membrane protein</topology>
    </subcellularLocation>
</comment>